<dbReference type="EMBL" id="BOPF01000012">
    <property type="protein sequence ID" value="GIJ46874.1"/>
    <property type="molecule type" value="Genomic_DNA"/>
</dbReference>
<organism evidence="2 3">
    <name type="scientific">Virgisporangium aliadipatigenens</name>
    <dbReference type="NCBI Taxonomy" id="741659"/>
    <lineage>
        <taxon>Bacteria</taxon>
        <taxon>Bacillati</taxon>
        <taxon>Actinomycetota</taxon>
        <taxon>Actinomycetes</taxon>
        <taxon>Micromonosporales</taxon>
        <taxon>Micromonosporaceae</taxon>
        <taxon>Virgisporangium</taxon>
    </lineage>
</organism>
<evidence type="ECO:0000313" key="2">
    <source>
        <dbReference type="EMBL" id="GIJ46874.1"/>
    </source>
</evidence>
<sequence>MIVARRGRHPAAVTRPGPFRDGRPEPRSHGAAPSPVGGAAKEESVKQLTRRVATFGAATLALAAAVLVGTGGTAQAIAAPVLVVNSSTGGSPVSDSATATCPAGTSLVGTGGRIEQTVGSGNVVMTDVIPNVGAGTVTVWGHENGVYFGNWTVVAIAVCDQVLGPVLQVAATSANNAVSPKSMTPFCPGATRLTGLGYQLRGGNGQVFPNDIMPNGIIGSILTAYASPGYAANWELTGYALCAPVPAGAAPLIVANGSGPGVASPRDTWSGWCPAGTMLTGTGAELNNAFGNVIIDQMNPNAPITEAHAQAAEPAPFGAPWGLVSYAICW</sequence>
<name>A0A8J3YK31_9ACTN</name>
<gene>
    <name evidence="2" type="ORF">Val02_37600</name>
</gene>
<evidence type="ECO:0000256" key="1">
    <source>
        <dbReference type="SAM" id="MobiDB-lite"/>
    </source>
</evidence>
<protein>
    <submittedName>
        <fullName evidence="2">Uncharacterized protein</fullName>
    </submittedName>
</protein>
<feature type="compositionally biased region" description="Basic and acidic residues" evidence="1">
    <location>
        <begin position="18"/>
        <end position="28"/>
    </location>
</feature>
<accession>A0A8J3YK31</accession>
<feature type="region of interest" description="Disordered" evidence="1">
    <location>
        <begin position="1"/>
        <end position="43"/>
    </location>
</feature>
<evidence type="ECO:0000313" key="3">
    <source>
        <dbReference type="Proteomes" id="UP000619260"/>
    </source>
</evidence>
<keyword evidence="3" id="KW-1185">Reference proteome</keyword>
<proteinExistence type="predicted"/>
<comment type="caution">
    <text evidence="2">The sequence shown here is derived from an EMBL/GenBank/DDBJ whole genome shotgun (WGS) entry which is preliminary data.</text>
</comment>
<dbReference type="Proteomes" id="UP000619260">
    <property type="component" value="Unassembled WGS sequence"/>
</dbReference>
<reference evidence="2" key="1">
    <citation type="submission" date="2021-01" db="EMBL/GenBank/DDBJ databases">
        <title>Whole genome shotgun sequence of Virgisporangium aliadipatigenens NBRC 105644.</title>
        <authorList>
            <person name="Komaki H."/>
            <person name="Tamura T."/>
        </authorList>
    </citation>
    <scope>NUCLEOTIDE SEQUENCE</scope>
    <source>
        <strain evidence="2">NBRC 105644</strain>
    </source>
</reference>
<dbReference type="AlphaFoldDB" id="A0A8J3YK31"/>